<dbReference type="Gene3D" id="1.20.120.450">
    <property type="entry name" value="dinb family like domain"/>
    <property type="match status" value="1"/>
</dbReference>
<dbReference type="SUPFAM" id="SSF109854">
    <property type="entry name" value="DinB/YfiT-like putative metalloenzymes"/>
    <property type="match status" value="1"/>
</dbReference>
<name>A0A1H9C3D1_9ACTN</name>
<protein>
    <submittedName>
        <fullName evidence="3">DinB superfamily protein</fullName>
    </submittedName>
</protein>
<dbReference type="AlphaFoldDB" id="A0A1H9C3D1"/>
<dbReference type="EMBL" id="FOFA01000002">
    <property type="protein sequence ID" value="SEP95363.1"/>
    <property type="molecule type" value="Genomic_DNA"/>
</dbReference>
<accession>A0A1H9C3D1</accession>
<dbReference type="Pfam" id="PF12867">
    <property type="entry name" value="DinB_2"/>
    <property type="match status" value="1"/>
</dbReference>
<dbReference type="OrthoDB" id="3376896at2"/>
<reference evidence="4" key="1">
    <citation type="submission" date="2016-10" db="EMBL/GenBank/DDBJ databases">
        <authorList>
            <person name="Varghese N."/>
            <person name="Submissions S."/>
        </authorList>
    </citation>
    <scope>NUCLEOTIDE SEQUENCE [LARGE SCALE GENOMIC DNA]</scope>
    <source>
        <strain evidence="4">CGMCC 4.6856</strain>
    </source>
</reference>
<dbReference type="Proteomes" id="UP000198504">
    <property type="component" value="Unassembled WGS sequence"/>
</dbReference>
<dbReference type="InterPro" id="IPR024775">
    <property type="entry name" value="DinB-like"/>
</dbReference>
<feature type="region of interest" description="Disordered" evidence="1">
    <location>
        <begin position="1"/>
        <end position="24"/>
    </location>
</feature>
<sequence>MARDDAPSEQDGDQDGAATPDDKDWTWVLQRRCDECGAEVSTVGRDELGERFFVAAEEWVAILEENPAVEVRPAPGVWSPLEYGAHVRDVYAMTSERLDLLLTADDPVFANWDQDEAAREGRYAEQDPEQVADELEAAAQRLVSEIAEIEPGAWGRTGTRSNGSPFTVETLLQYVLHDVVHHLWDVTGQQDAAASLQLG</sequence>
<organism evidence="3 4">
    <name type="scientific">Microlunatus flavus</name>
    <dbReference type="NCBI Taxonomy" id="1036181"/>
    <lineage>
        <taxon>Bacteria</taxon>
        <taxon>Bacillati</taxon>
        <taxon>Actinomycetota</taxon>
        <taxon>Actinomycetes</taxon>
        <taxon>Propionibacteriales</taxon>
        <taxon>Propionibacteriaceae</taxon>
        <taxon>Microlunatus</taxon>
    </lineage>
</organism>
<evidence type="ECO:0000313" key="3">
    <source>
        <dbReference type="EMBL" id="SEP95363.1"/>
    </source>
</evidence>
<evidence type="ECO:0000256" key="1">
    <source>
        <dbReference type="SAM" id="MobiDB-lite"/>
    </source>
</evidence>
<feature type="domain" description="DinB-like" evidence="2">
    <location>
        <begin position="70"/>
        <end position="184"/>
    </location>
</feature>
<gene>
    <name evidence="3" type="ORF">SAMN05421756_10251</name>
</gene>
<dbReference type="STRING" id="1036181.SAMN05421756_10251"/>
<dbReference type="InterPro" id="IPR034660">
    <property type="entry name" value="DinB/YfiT-like"/>
</dbReference>
<dbReference type="RefSeq" id="WP_091177993.1">
    <property type="nucleotide sequence ID" value="NZ_FOFA01000002.1"/>
</dbReference>
<evidence type="ECO:0000259" key="2">
    <source>
        <dbReference type="Pfam" id="PF12867"/>
    </source>
</evidence>
<proteinExistence type="predicted"/>
<keyword evidence="4" id="KW-1185">Reference proteome</keyword>
<evidence type="ECO:0000313" key="4">
    <source>
        <dbReference type="Proteomes" id="UP000198504"/>
    </source>
</evidence>